<feature type="region of interest" description="Disordered" evidence="18">
    <location>
        <begin position="19"/>
        <end position="48"/>
    </location>
</feature>
<sequence length="276" mass="31615">MGTTILSNNNSAFVVSRLKNRRKSSTNEQQKRKISINNNNNNNSDFNRGNYYYKPAPSEVTHRNMRFLITDRPSDVTIQNFIQDWEFPDGQPPPEDVRQKWINLLKEIFVEKPGCCVAVHCVAGLGRAPVMVALALMESGMKYADAVDLIRQHRRGAINTKQMDFLEKYKAHGWLRKRDKECSIICILTGEMFDNNGSNSQSFNESKNGSYLGDKPCTREPLFGSENSETGADISQILEPESEHRRGAINTKQMDFLEKYKAHGWLRKRDKECSIM</sequence>
<evidence type="ECO:0000256" key="17">
    <source>
        <dbReference type="ARBA" id="ARBA00082375"/>
    </source>
</evidence>
<proteinExistence type="predicted"/>
<keyword evidence="4" id="KW-1003">Cell membrane</keyword>
<keyword evidence="9" id="KW-0472">Membrane</keyword>
<dbReference type="Proteomes" id="UP000887565">
    <property type="component" value="Unplaced"/>
</dbReference>
<dbReference type="PANTHER" id="PTHR23339">
    <property type="entry name" value="TYROSINE SPECIFIC PROTEIN PHOSPHATASE AND DUAL SPECIFICITY PROTEIN PHOSPHATASE"/>
    <property type="match status" value="1"/>
</dbReference>
<comment type="function">
    <text evidence="14">Protein tyrosine phosphatase which stimulates progression from G1 into S phase during mitosis. Enhances cell proliferation, cell motility and invasive activity, and promotes cancer metastasis. May be involved in the progression of cardiac hypertrophy by inhibiting intracellular calcium mobilization in response to angiotensin II.</text>
</comment>
<evidence type="ECO:0000256" key="13">
    <source>
        <dbReference type="ARBA" id="ARBA00051722"/>
    </source>
</evidence>
<evidence type="ECO:0000313" key="21">
    <source>
        <dbReference type="WBParaSite" id="nRc.2.0.1.t04803-RA"/>
    </source>
</evidence>
<dbReference type="InterPro" id="IPR000242">
    <property type="entry name" value="PTP_cat"/>
</dbReference>
<evidence type="ECO:0000256" key="7">
    <source>
        <dbReference type="ARBA" id="ARBA00022801"/>
    </source>
</evidence>
<dbReference type="GO" id="GO:0004725">
    <property type="term" value="F:protein tyrosine phosphatase activity"/>
    <property type="evidence" value="ECO:0007669"/>
    <property type="project" value="UniProtKB-EC"/>
</dbReference>
<evidence type="ECO:0000256" key="2">
    <source>
        <dbReference type="ARBA" id="ARBA00004412"/>
    </source>
</evidence>
<evidence type="ECO:0000256" key="8">
    <source>
        <dbReference type="ARBA" id="ARBA00022912"/>
    </source>
</evidence>
<keyword evidence="8" id="KW-0904">Protein phosphatase</keyword>
<evidence type="ECO:0000256" key="14">
    <source>
        <dbReference type="ARBA" id="ARBA00057132"/>
    </source>
</evidence>
<reference evidence="21" key="1">
    <citation type="submission" date="2022-11" db="UniProtKB">
        <authorList>
            <consortium name="WormBaseParasite"/>
        </authorList>
    </citation>
    <scope>IDENTIFICATION</scope>
</reference>
<comment type="subunit">
    <text evidence="15">Interacts with tubulin.</text>
</comment>
<feature type="domain" description="Tyrosine specific protein phosphatases" evidence="19">
    <location>
        <begin position="99"/>
        <end position="165"/>
    </location>
</feature>
<protein>
    <recommendedName>
        <fullName evidence="16">Protein tyrosine phosphatase type IVA 3</fullName>
        <ecNumber evidence="3">3.1.3.48</ecNumber>
    </recommendedName>
    <alternativeName>
        <fullName evidence="17">Protein-tyrosine phosphatase 4a3</fullName>
    </alternativeName>
</protein>
<keyword evidence="11" id="KW-0449">Lipoprotein</keyword>
<dbReference type="FunFam" id="3.90.190.10:FF:000105">
    <property type="entry name" value="Protein tyrosine phosphatase type IVA 3"/>
    <property type="match status" value="1"/>
</dbReference>
<dbReference type="GO" id="GO:0005886">
    <property type="term" value="C:plasma membrane"/>
    <property type="evidence" value="ECO:0007669"/>
    <property type="project" value="UniProtKB-SubCell"/>
</dbReference>
<dbReference type="Pfam" id="PF00102">
    <property type="entry name" value="Y_phosphatase"/>
    <property type="match status" value="1"/>
</dbReference>
<keyword evidence="6" id="KW-0967">Endosome</keyword>
<dbReference type="InterPro" id="IPR050561">
    <property type="entry name" value="PTP"/>
</dbReference>
<evidence type="ECO:0000256" key="10">
    <source>
        <dbReference type="ARBA" id="ARBA00023157"/>
    </source>
</evidence>
<dbReference type="SMART" id="SM00404">
    <property type="entry name" value="PTPc_motif"/>
    <property type="match status" value="1"/>
</dbReference>
<keyword evidence="5" id="KW-0488">Methylation</keyword>
<organism evidence="20 21">
    <name type="scientific">Romanomermis culicivorax</name>
    <name type="common">Nematode worm</name>
    <dbReference type="NCBI Taxonomy" id="13658"/>
    <lineage>
        <taxon>Eukaryota</taxon>
        <taxon>Metazoa</taxon>
        <taxon>Ecdysozoa</taxon>
        <taxon>Nematoda</taxon>
        <taxon>Enoplea</taxon>
        <taxon>Dorylaimia</taxon>
        <taxon>Mermithida</taxon>
        <taxon>Mermithoidea</taxon>
        <taxon>Mermithidae</taxon>
        <taxon>Romanomermis</taxon>
    </lineage>
</organism>
<keyword evidence="10" id="KW-1015">Disulfide bond</keyword>
<keyword evidence="20" id="KW-1185">Reference proteome</keyword>
<dbReference type="AlphaFoldDB" id="A0A915HS98"/>
<evidence type="ECO:0000256" key="4">
    <source>
        <dbReference type="ARBA" id="ARBA00022475"/>
    </source>
</evidence>
<dbReference type="InterPro" id="IPR003595">
    <property type="entry name" value="Tyr_Pase_cat"/>
</dbReference>
<evidence type="ECO:0000259" key="19">
    <source>
        <dbReference type="PROSITE" id="PS50056"/>
    </source>
</evidence>
<dbReference type="GO" id="GO:0043542">
    <property type="term" value="P:endothelial cell migration"/>
    <property type="evidence" value="ECO:0007669"/>
    <property type="project" value="UniProtKB-ARBA"/>
</dbReference>
<accession>A0A915HS98</accession>
<evidence type="ECO:0000256" key="15">
    <source>
        <dbReference type="ARBA" id="ARBA00064590"/>
    </source>
</evidence>
<dbReference type="Gene3D" id="3.90.190.10">
    <property type="entry name" value="Protein tyrosine phosphatase superfamily"/>
    <property type="match status" value="1"/>
</dbReference>
<dbReference type="SUPFAM" id="SSF52799">
    <property type="entry name" value="(Phosphotyrosine protein) phosphatases II"/>
    <property type="match status" value="1"/>
</dbReference>
<dbReference type="WBParaSite" id="nRc.2.0.1.t04803-RA">
    <property type="protein sequence ID" value="nRc.2.0.1.t04803-RA"/>
    <property type="gene ID" value="nRc.2.0.1.g04803"/>
</dbReference>
<dbReference type="InterPro" id="IPR029021">
    <property type="entry name" value="Prot-tyrosine_phosphatase-like"/>
</dbReference>
<evidence type="ECO:0000256" key="6">
    <source>
        <dbReference type="ARBA" id="ARBA00022753"/>
    </source>
</evidence>
<dbReference type="EC" id="3.1.3.48" evidence="3"/>
<evidence type="ECO:0000313" key="20">
    <source>
        <dbReference type="Proteomes" id="UP000887565"/>
    </source>
</evidence>
<dbReference type="GO" id="GO:0009966">
    <property type="term" value="P:regulation of signal transduction"/>
    <property type="evidence" value="ECO:0007669"/>
    <property type="project" value="UniProtKB-ARBA"/>
</dbReference>
<evidence type="ECO:0000256" key="18">
    <source>
        <dbReference type="SAM" id="MobiDB-lite"/>
    </source>
</evidence>
<dbReference type="InterPro" id="IPR000387">
    <property type="entry name" value="Tyr_Pase_dom"/>
</dbReference>
<name>A0A915HS98_ROMCU</name>
<evidence type="ECO:0000256" key="3">
    <source>
        <dbReference type="ARBA" id="ARBA00013064"/>
    </source>
</evidence>
<dbReference type="PROSITE" id="PS50056">
    <property type="entry name" value="TYR_PHOSPHATASE_2"/>
    <property type="match status" value="1"/>
</dbReference>
<keyword evidence="7" id="KW-0378">Hydrolase</keyword>
<comment type="subcellular location">
    <subcellularLocation>
        <location evidence="1">Cell membrane</location>
    </subcellularLocation>
    <subcellularLocation>
        <location evidence="2">Early endosome</location>
    </subcellularLocation>
</comment>
<evidence type="ECO:0000256" key="16">
    <source>
        <dbReference type="ARBA" id="ARBA00069015"/>
    </source>
</evidence>
<dbReference type="GO" id="GO:0005769">
    <property type="term" value="C:early endosome"/>
    <property type="evidence" value="ECO:0007669"/>
    <property type="project" value="UniProtKB-SubCell"/>
</dbReference>
<evidence type="ECO:0000256" key="1">
    <source>
        <dbReference type="ARBA" id="ARBA00004236"/>
    </source>
</evidence>
<keyword evidence="12" id="KW-0636">Prenylation</keyword>
<evidence type="ECO:0000256" key="5">
    <source>
        <dbReference type="ARBA" id="ARBA00022481"/>
    </source>
</evidence>
<evidence type="ECO:0000256" key="11">
    <source>
        <dbReference type="ARBA" id="ARBA00023288"/>
    </source>
</evidence>
<comment type="catalytic activity">
    <reaction evidence="13">
        <text>O-phospho-L-tyrosyl-[protein] + H2O = L-tyrosyl-[protein] + phosphate</text>
        <dbReference type="Rhea" id="RHEA:10684"/>
        <dbReference type="Rhea" id="RHEA-COMP:10136"/>
        <dbReference type="Rhea" id="RHEA-COMP:20101"/>
        <dbReference type="ChEBI" id="CHEBI:15377"/>
        <dbReference type="ChEBI" id="CHEBI:43474"/>
        <dbReference type="ChEBI" id="CHEBI:46858"/>
        <dbReference type="ChEBI" id="CHEBI:61978"/>
        <dbReference type="EC" id="3.1.3.48"/>
    </reaction>
</comment>
<evidence type="ECO:0000256" key="12">
    <source>
        <dbReference type="ARBA" id="ARBA00023289"/>
    </source>
</evidence>
<evidence type="ECO:0000256" key="9">
    <source>
        <dbReference type="ARBA" id="ARBA00023136"/>
    </source>
</evidence>